<evidence type="ECO:0000256" key="2">
    <source>
        <dbReference type="ARBA" id="ARBA00022801"/>
    </source>
</evidence>
<dbReference type="SUPFAM" id="SSF51445">
    <property type="entry name" value="(Trans)glycosidases"/>
    <property type="match status" value="1"/>
</dbReference>
<dbReference type="Gene3D" id="3.20.20.80">
    <property type="entry name" value="Glycosidases"/>
    <property type="match status" value="1"/>
</dbReference>
<dbReference type="Pfam" id="PF07745">
    <property type="entry name" value="Glyco_hydro_53"/>
    <property type="match status" value="1"/>
</dbReference>
<proteinExistence type="inferred from homology"/>
<reference evidence="6" key="1">
    <citation type="journal article" date="2019" name="Int. J. Syst. Evol. Microbiol.">
        <title>The Global Catalogue of Microorganisms (GCM) 10K type strain sequencing project: providing services to taxonomists for standard genome sequencing and annotation.</title>
        <authorList>
            <consortium name="The Broad Institute Genomics Platform"/>
            <consortium name="The Broad Institute Genome Sequencing Center for Infectious Disease"/>
            <person name="Wu L."/>
            <person name="Ma J."/>
        </authorList>
    </citation>
    <scope>NUCLEOTIDE SEQUENCE [LARGE SCALE GENOMIC DNA]</scope>
    <source>
        <strain evidence="6">CGMCC 1.12237</strain>
    </source>
</reference>
<dbReference type="Proteomes" id="UP001596147">
    <property type="component" value="Unassembled WGS sequence"/>
</dbReference>
<evidence type="ECO:0000313" key="6">
    <source>
        <dbReference type="Proteomes" id="UP001596147"/>
    </source>
</evidence>
<evidence type="ECO:0000256" key="4">
    <source>
        <dbReference type="RuleBase" id="RU361192"/>
    </source>
</evidence>
<dbReference type="RefSeq" id="WP_382353028.1">
    <property type="nucleotide sequence ID" value="NZ_JBHSMC010000020.1"/>
</dbReference>
<sequence length="352" mass="40803">MSGTFLKGVDISFVDEIEAEGGKFFDAGRGVDVLALLKESGINSIRLRLWNNPEGGYCNLERTIQFAKRIKEHGFHFLLDFHYSDYWADPGKQTKPKEWENYTFAQLVEAVRDFTRHTIHSLKLEDVLPDMVQIGNEIINGMLWDEGRVMDDGFDTDEQWENLAQLIKAGMTGLQDAITKEDKVTTMIHIDRGGDNEKSRKFFDRMSLLKVEYDIIGLSYYPWWHGSLQDLEHNLHDLADRYKKDIIVVEVAYPWTLSSDDVNLPFIFNSKEQLLEGYPATVEGQAKYLKDLITIIQQTPNQHGVGVYYWEPCWIPSKKQWSVGHDNNWANLTLFDFRGNKLESLNIFKEIH</sequence>
<gene>
    <name evidence="5" type="ORF">ACFPM4_14345</name>
</gene>
<dbReference type="InterPro" id="IPR017853">
    <property type="entry name" value="GH"/>
</dbReference>
<dbReference type="EC" id="3.2.1.89" evidence="4"/>
<dbReference type="EMBL" id="JBHSMC010000020">
    <property type="protein sequence ID" value="MFC5465909.1"/>
    <property type="molecule type" value="Genomic_DNA"/>
</dbReference>
<evidence type="ECO:0000313" key="5">
    <source>
        <dbReference type="EMBL" id="MFC5465909.1"/>
    </source>
</evidence>
<keyword evidence="3 4" id="KW-0326">Glycosidase</keyword>
<keyword evidence="6" id="KW-1185">Reference proteome</keyword>
<accession>A0ABW0LJI0</accession>
<name>A0ABW0LJI0_9BACI</name>
<comment type="catalytic activity">
    <reaction evidence="4">
        <text>The enzyme specifically hydrolyzes (1-&gt;4)-beta-D-galactosidic linkages in type I arabinogalactans.</text>
        <dbReference type="EC" id="3.2.1.89"/>
    </reaction>
</comment>
<comment type="similarity">
    <text evidence="1 4">Belongs to the glycosyl hydrolase 53 family.</text>
</comment>
<evidence type="ECO:0000256" key="1">
    <source>
        <dbReference type="ARBA" id="ARBA00010687"/>
    </source>
</evidence>
<comment type="caution">
    <text evidence="5">The sequence shown here is derived from an EMBL/GenBank/DDBJ whole genome shotgun (WGS) entry which is preliminary data.</text>
</comment>
<dbReference type="PANTHER" id="PTHR34983">
    <property type="entry name" value="ARABINOGALACTAN ENDO-BETA-1,4-GALACTANASE A"/>
    <property type="match status" value="1"/>
</dbReference>
<protein>
    <recommendedName>
        <fullName evidence="4">Arabinogalactan endo-beta-1,4-galactanase</fullName>
        <ecNumber evidence="4">3.2.1.89</ecNumber>
    </recommendedName>
</protein>
<dbReference type="InterPro" id="IPR011683">
    <property type="entry name" value="Glyco_hydro_53"/>
</dbReference>
<organism evidence="5 6">
    <name type="scientific">Lederbergia graminis</name>
    <dbReference type="NCBI Taxonomy" id="735518"/>
    <lineage>
        <taxon>Bacteria</taxon>
        <taxon>Bacillati</taxon>
        <taxon>Bacillota</taxon>
        <taxon>Bacilli</taxon>
        <taxon>Bacillales</taxon>
        <taxon>Bacillaceae</taxon>
        <taxon>Lederbergia</taxon>
    </lineage>
</organism>
<dbReference type="PANTHER" id="PTHR34983:SF2">
    <property type="entry name" value="ENDO-BETA-1,4-GALACTANASE"/>
    <property type="match status" value="1"/>
</dbReference>
<evidence type="ECO:0000256" key="3">
    <source>
        <dbReference type="ARBA" id="ARBA00023295"/>
    </source>
</evidence>
<keyword evidence="2 4" id="KW-0378">Hydrolase</keyword>